<evidence type="ECO:0000256" key="2">
    <source>
        <dbReference type="ARBA" id="ARBA00022737"/>
    </source>
</evidence>
<dbReference type="EMBL" id="JAACJM010000003">
    <property type="protein sequence ID" value="KAF5373760.1"/>
    <property type="molecule type" value="Genomic_DNA"/>
</dbReference>
<evidence type="ECO:0000313" key="6">
    <source>
        <dbReference type="Proteomes" id="UP000559256"/>
    </source>
</evidence>
<dbReference type="Proteomes" id="UP000559256">
    <property type="component" value="Unassembled WGS sequence"/>
</dbReference>
<evidence type="ECO:0000259" key="4">
    <source>
        <dbReference type="Pfam" id="PF08609"/>
    </source>
</evidence>
<dbReference type="InterPro" id="IPR050693">
    <property type="entry name" value="Hsp70_NEF-Inhibitors"/>
</dbReference>
<feature type="region of interest" description="Disordered" evidence="3">
    <location>
        <begin position="211"/>
        <end position="234"/>
    </location>
</feature>
<accession>A0A8H5LXK6</accession>
<dbReference type="GO" id="GO:0005783">
    <property type="term" value="C:endoplasmic reticulum"/>
    <property type="evidence" value="ECO:0007669"/>
    <property type="project" value="TreeGrafter"/>
</dbReference>
<feature type="region of interest" description="Disordered" evidence="3">
    <location>
        <begin position="7"/>
        <end position="27"/>
    </location>
</feature>
<evidence type="ECO:0000256" key="3">
    <source>
        <dbReference type="SAM" id="MobiDB-lite"/>
    </source>
</evidence>
<dbReference type="GO" id="GO:0000774">
    <property type="term" value="F:adenyl-nucleotide exchange factor activity"/>
    <property type="evidence" value="ECO:0007669"/>
    <property type="project" value="TreeGrafter"/>
</dbReference>
<comment type="caution">
    <text evidence="5">The sequence shown here is derived from an EMBL/GenBank/DDBJ whole genome shotgun (WGS) entry which is preliminary data.</text>
</comment>
<dbReference type="InterPro" id="IPR016024">
    <property type="entry name" value="ARM-type_fold"/>
</dbReference>
<dbReference type="InterPro" id="IPR013918">
    <property type="entry name" value="Nucleotide_exch_fac_Fes1"/>
</dbReference>
<reference evidence="5 6" key="1">
    <citation type="journal article" date="2020" name="ISME J.">
        <title>Uncovering the hidden diversity of litter-decomposition mechanisms in mushroom-forming fungi.</title>
        <authorList>
            <person name="Floudas D."/>
            <person name="Bentzer J."/>
            <person name="Ahren D."/>
            <person name="Johansson T."/>
            <person name="Persson P."/>
            <person name="Tunlid A."/>
        </authorList>
    </citation>
    <scope>NUCLEOTIDE SEQUENCE [LARGE SCALE GENOMIC DNA]</scope>
    <source>
        <strain evidence="5 6">CBS 291.85</strain>
    </source>
</reference>
<dbReference type="PANTHER" id="PTHR19316:SF18">
    <property type="entry name" value="HSP70-BINDING PROTEIN 1"/>
    <property type="match status" value="1"/>
</dbReference>
<name>A0A8H5LXK6_9AGAR</name>
<dbReference type="InterPro" id="IPR011989">
    <property type="entry name" value="ARM-like"/>
</dbReference>
<keyword evidence="2" id="KW-0677">Repeat</keyword>
<protein>
    <recommendedName>
        <fullName evidence="4">Nucleotide exchange factor Fes1 domain-containing protein</fullName>
    </recommendedName>
</protein>
<sequence length="354" mass="38833">MESLLRWGIQNSAPGGDGAAPEPRKDLNPEIIDMILGKSDAEQMKEDMAIAIDHQRSEDERVDALDHLEMLIEQIDNANNLEKLKMWEPLHELLTSDSSTDPVVLQALWVIGTALQNNPAAQDSYLKLNPLPTLASFLSPSTSTTPQLRSKVIYALSGLLKQNAPALASMEKEGTDGWTKLRQGLQDPDISVRRKIAFLLDALLISTESTHPSSSFSTPSSLHTPNSNQAPVHANSHAVHLTNPERAGTSSLALEAMKKHDILPAIIEGLINPLPYGEDGDIVEPDPEFEEKGVGLLRTYAVNCNCEFSPEQKQALRGWIEKEQDKDGSGGEKGLAERWDLSGGELRQLMQKVE</sequence>
<dbReference type="PANTHER" id="PTHR19316">
    <property type="entry name" value="PROTEIN FOLDING REGULATOR"/>
    <property type="match status" value="1"/>
</dbReference>
<proteinExistence type="inferred from homology"/>
<feature type="compositionally biased region" description="Low complexity" evidence="3">
    <location>
        <begin position="211"/>
        <end position="225"/>
    </location>
</feature>
<gene>
    <name evidence="5" type="ORF">D9758_000937</name>
</gene>
<comment type="similarity">
    <text evidence="1">Belongs to the FES1 family.</text>
</comment>
<evidence type="ECO:0000256" key="1">
    <source>
        <dbReference type="ARBA" id="ARBA00011045"/>
    </source>
</evidence>
<dbReference type="Pfam" id="PF08609">
    <property type="entry name" value="Fes1"/>
    <property type="match status" value="1"/>
</dbReference>
<dbReference type="SUPFAM" id="SSF48371">
    <property type="entry name" value="ARM repeat"/>
    <property type="match status" value="1"/>
</dbReference>
<feature type="domain" description="Nucleotide exchange factor Fes1" evidence="4">
    <location>
        <begin position="1"/>
        <end position="81"/>
    </location>
</feature>
<dbReference type="AlphaFoldDB" id="A0A8H5LXK6"/>
<evidence type="ECO:0000313" key="5">
    <source>
        <dbReference type="EMBL" id="KAF5373760.1"/>
    </source>
</evidence>
<organism evidence="5 6">
    <name type="scientific">Tetrapyrgos nigripes</name>
    <dbReference type="NCBI Taxonomy" id="182062"/>
    <lineage>
        <taxon>Eukaryota</taxon>
        <taxon>Fungi</taxon>
        <taxon>Dikarya</taxon>
        <taxon>Basidiomycota</taxon>
        <taxon>Agaricomycotina</taxon>
        <taxon>Agaricomycetes</taxon>
        <taxon>Agaricomycetidae</taxon>
        <taxon>Agaricales</taxon>
        <taxon>Marasmiineae</taxon>
        <taxon>Marasmiaceae</taxon>
        <taxon>Tetrapyrgos</taxon>
    </lineage>
</organism>
<dbReference type="Gene3D" id="1.25.10.10">
    <property type="entry name" value="Leucine-rich Repeat Variant"/>
    <property type="match status" value="1"/>
</dbReference>
<keyword evidence="6" id="KW-1185">Reference proteome</keyword>
<dbReference type="OrthoDB" id="10250458at2759"/>